<keyword evidence="1" id="KW-1133">Transmembrane helix</keyword>
<gene>
    <name evidence="2" type="ORF">H0185_14150</name>
</gene>
<evidence type="ECO:0008006" key="4">
    <source>
        <dbReference type="Google" id="ProtNLM"/>
    </source>
</evidence>
<dbReference type="EMBL" id="JACWFH010000017">
    <property type="protein sequence ID" value="MBY0097943.1"/>
    <property type="molecule type" value="Genomic_DNA"/>
</dbReference>
<feature type="transmembrane region" description="Helical" evidence="1">
    <location>
        <begin position="79"/>
        <end position="96"/>
    </location>
</feature>
<name>A0ABS7K6Z2_9BACI</name>
<feature type="transmembrane region" description="Helical" evidence="1">
    <location>
        <begin position="6"/>
        <end position="26"/>
    </location>
</feature>
<accession>A0ABS7K6Z2</accession>
<comment type="caution">
    <text evidence="2">The sequence shown here is derived from an EMBL/GenBank/DDBJ whole genome shotgun (WGS) entry which is preliminary data.</text>
</comment>
<sequence length="102" mass="11675">MEDWMIITIFFGALALSVLLIVMTLASLPQLGDERKNLIKMKAQSYAFAFVIGSVFIQMVEMIYINGWTEGSYEGMNPFTFLVTTSLMYLFTLLFFKRKYGG</sequence>
<keyword evidence="3" id="KW-1185">Reference proteome</keyword>
<evidence type="ECO:0000313" key="3">
    <source>
        <dbReference type="Proteomes" id="UP000769780"/>
    </source>
</evidence>
<dbReference type="Proteomes" id="UP000769780">
    <property type="component" value="Unassembled WGS sequence"/>
</dbReference>
<organism evidence="2 3">
    <name type="scientific">Mesobacillus maritimus</name>
    <dbReference type="NCBI Taxonomy" id="1643336"/>
    <lineage>
        <taxon>Bacteria</taxon>
        <taxon>Bacillati</taxon>
        <taxon>Bacillota</taxon>
        <taxon>Bacilli</taxon>
        <taxon>Bacillales</taxon>
        <taxon>Bacillaceae</taxon>
        <taxon>Mesobacillus</taxon>
    </lineage>
</organism>
<evidence type="ECO:0000313" key="2">
    <source>
        <dbReference type="EMBL" id="MBY0097943.1"/>
    </source>
</evidence>
<evidence type="ECO:0000256" key="1">
    <source>
        <dbReference type="SAM" id="Phobius"/>
    </source>
</evidence>
<proteinExistence type="predicted"/>
<dbReference type="RefSeq" id="WP_221874165.1">
    <property type="nucleotide sequence ID" value="NZ_JACWFH010000017.1"/>
</dbReference>
<feature type="transmembrane region" description="Helical" evidence="1">
    <location>
        <begin position="46"/>
        <end position="67"/>
    </location>
</feature>
<keyword evidence="1" id="KW-0812">Transmembrane</keyword>
<keyword evidence="1" id="KW-0472">Membrane</keyword>
<protein>
    <recommendedName>
        <fullName evidence="4">DUF2178 domain-containing protein</fullName>
    </recommendedName>
</protein>
<reference evidence="2 3" key="1">
    <citation type="submission" date="2020-07" db="EMBL/GenBank/DDBJ databases">
        <title>Fungal Genomes of the International Space Station.</title>
        <authorList>
            <person name="Seuylemezian A."/>
            <person name="Singh N.K."/>
            <person name="Wood J."/>
            <person name="Venkateswaran K."/>
        </authorList>
    </citation>
    <scope>NUCLEOTIDE SEQUENCE [LARGE SCALE GENOMIC DNA]</scope>
    <source>
        <strain evidence="2 3">PL-B2</strain>
    </source>
</reference>